<evidence type="ECO:0000313" key="2">
    <source>
        <dbReference type="EMBL" id="UZW75368.1"/>
    </source>
</evidence>
<accession>A0A9E8KPH3</accession>
<evidence type="ECO:0000256" key="1">
    <source>
        <dbReference type="SAM" id="MobiDB-lite"/>
    </source>
</evidence>
<dbReference type="InterPro" id="IPR011990">
    <property type="entry name" value="TPR-like_helical_dom_sf"/>
</dbReference>
<dbReference type="Pfam" id="PF14559">
    <property type="entry name" value="TPR_19"/>
    <property type="match status" value="1"/>
</dbReference>
<dbReference type="KEGG" id="asem:NNL22_01805"/>
<name>A0A9E8KPH3_9ALTE</name>
<dbReference type="RefSeq" id="WP_251810724.1">
    <property type="nucleotide sequence ID" value="NZ_CP101527.1"/>
</dbReference>
<keyword evidence="3" id="KW-1185">Reference proteome</keyword>
<dbReference type="AlphaFoldDB" id="A0A9E8KPH3"/>
<organism evidence="2 3">
    <name type="scientific">Alkalimarinus sediminis</name>
    <dbReference type="NCBI Taxonomy" id="1632866"/>
    <lineage>
        <taxon>Bacteria</taxon>
        <taxon>Pseudomonadati</taxon>
        <taxon>Pseudomonadota</taxon>
        <taxon>Gammaproteobacteria</taxon>
        <taxon>Alteromonadales</taxon>
        <taxon>Alteromonadaceae</taxon>
        <taxon>Alkalimarinus</taxon>
    </lineage>
</organism>
<proteinExistence type="predicted"/>
<evidence type="ECO:0000313" key="3">
    <source>
        <dbReference type="Proteomes" id="UP001164472"/>
    </source>
</evidence>
<reference evidence="2" key="1">
    <citation type="submission" date="2022-07" db="EMBL/GenBank/DDBJ databases">
        <title>Alkalimarinus sp. nov., isolated from gut of a Alitta virens.</title>
        <authorList>
            <person name="Yang A.I."/>
            <person name="Shin N.-R."/>
        </authorList>
    </citation>
    <scope>NUCLEOTIDE SEQUENCE</scope>
    <source>
        <strain evidence="2">FA028</strain>
    </source>
</reference>
<dbReference type="SUPFAM" id="SSF48452">
    <property type="entry name" value="TPR-like"/>
    <property type="match status" value="1"/>
</dbReference>
<gene>
    <name evidence="2" type="ORF">NNL22_01805</name>
</gene>
<dbReference type="Gene3D" id="1.25.40.10">
    <property type="entry name" value="Tetratricopeptide repeat domain"/>
    <property type="match status" value="1"/>
</dbReference>
<feature type="region of interest" description="Disordered" evidence="1">
    <location>
        <begin position="56"/>
        <end position="86"/>
    </location>
</feature>
<dbReference type="EMBL" id="CP101527">
    <property type="protein sequence ID" value="UZW75368.1"/>
    <property type="molecule type" value="Genomic_DNA"/>
</dbReference>
<dbReference type="Proteomes" id="UP001164472">
    <property type="component" value="Chromosome"/>
</dbReference>
<sequence>MLSRNSGIHFFGSVKALFVNVRLSGISARVAVVTIALLSLSIAGCSVQPTTVVPAASEQEASMQDRTQSSAKQPSKQKAYEPSARTNTAYLSPAAKELVAKAKRYSGSGDTASALRYLERAQRISPRAPQVYLAMAEVRLQQGETSQARQLANKALSLVGDDEDLKLATELFIDGL</sequence>
<protein>
    <submittedName>
        <fullName evidence="2">Tetratricopeptide repeat protein</fullName>
    </submittedName>
</protein>
<feature type="compositionally biased region" description="Polar residues" evidence="1">
    <location>
        <begin position="59"/>
        <end position="76"/>
    </location>
</feature>